<dbReference type="Proteomes" id="UP000231057">
    <property type="component" value="Chromosome"/>
</dbReference>
<name>A0A2D2Q1H7_PARLV</name>
<gene>
    <name evidence="1" type="ORF">BRW62_04425</name>
</gene>
<dbReference type="RefSeq" id="WP_099798470.1">
    <property type="nucleotide sequence ID" value="NZ_CP018092.1"/>
</dbReference>
<reference evidence="2" key="2">
    <citation type="journal article" date="2022" name="Front. Microbiol.">
        <title>Comparative Genomic Analysis Revealed Distinct Molecular Components and Organization of CO2-Concentrating Mechanism in Thermophilic Cyanobacteria.</title>
        <authorList>
            <person name="Tang J."/>
            <person name="Zhou H."/>
            <person name="Yao D."/>
            <person name="Riaz S."/>
            <person name="You D."/>
            <person name="Klepacz-Smolka A."/>
            <person name="Daroch M."/>
        </authorList>
    </citation>
    <scope>NUCLEOTIDE SEQUENCE [LARGE SCALE GENOMIC DNA]</scope>
    <source>
        <strain evidence="2">PCC 6715</strain>
    </source>
</reference>
<keyword evidence="2" id="KW-1185">Reference proteome</keyword>
<dbReference type="KEGG" id="slw:BRW62_04425"/>
<accession>A0A2D2Q1H7</accession>
<evidence type="ECO:0000313" key="2">
    <source>
        <dbReference type="Proteomes" id="UP000231057"/>
    </source>
</evidence>
<proteinExistence type="predicted"/>
<dbReference type="AlphaFoldDB" id="A0A2D2Q1H7"/>
<protein>
    <submittedName>
        <fullName evidence="1">Uncharacterized protein</fullName>
    </submittedName>
</protein>
<dbReference type="OrthoDB" id="531045at2"/>
<evidence type="ECO:0000313" key="1">
    <source>
        <dbReference type="EMBL" id="ATS18117.1"/>
    </source>
</evidence>
<organism evidence="1 2">
    <name type="scientific">Parathermosynechococcus lividus PCC 6715</name>
    <dbReference type="NCBI Taxonomy" id="1917166"/>
    <lineage>
        <taxon>Bacteria</taxon>
        <taxon>Bacillati</taxon>
        <taxon>Cyanobacteriota</taxon>
        <taxon>Cyanophyceae</taxon>
        <taxon>Acaryochloridales</taxon>
        <taxon>Thermosynechococcaceae</taxon>
        <taxon>Parathermosynechococcus</taxon>
    </lineage>
</organism>
<reference evidence="1 2" key="1">
    <citation type="submission" date="2016-11" db="EMBL/GenBank/DDBJ databases">
        <title>Complete genome sequence of thermophilic cyanobacteria strain Synechococcus sp. PCC6715.</title>
        <authorList>
            <person name="Tang J."/>
            <person name="Daroch M."/>
            <person name="Liang Y."/>
            <person name="Jiang D."/>
            <person name="Shah M."/>
        </authorList>
    </citation>
    <scope>NUCLEOTIDE SEQUENCE [LARGE SCALE GENOMIC DNA]</scope>
    <source>
        <strain evidence="1 2">PCC 6715</strain>
    </source>
</reference>
<dbReference type="EMBL" id="CP018092">
    <property type="protein sequence ID" value="ATS18117.1"/>
    <property type="molecule type" value="Genomic_DNA"/>
</dbReference>
<sequence length="117" mass="13342">MARYARVVTIALPRARLKEQLVQTLQSCELTVMHVGEDYVVARETDLDDVSMSQLVTVEVLIDNATAQSDVTTFDLVLKNKELTLKKDNHCFAWFDRISRAIAENENWELLNNVATM</sequence>